<feature type="region of interest" description="Disordered" evidence="1">
    <location>
        <begin position="431"/>
        <end position="450"/>
    </location>
</feature>
<evidence type="ECO:0000313" key="3">
    <source>
        <dbReference type="Proteomes" id="UP000196573"/>
    </source>
</evidence>
<evidence type="ECO:0000313" key="2">
    <source>
        <dbReference type="EMBL" id="SMA50344.1"/>
    </source>
</evidence>
<dbReference type="Proteomes" id="UP000196573">
    <property type="component" value="Unassembled WGS sequence"/>
</dbReference>
<dbReference type="AlphaFoldDB" id="A0A1X7APV2"/>
<evidence type="ECO:0000256" key="1">
    <source>
        <dbReference type="SAM" id="MobiDB-lite"/>
    </source>
</evidence>
<keyword evidence="3" id="KW-1185">Reference proteome</keyword>
<organism evidence="2 3">
    <name type="scientific">Parendozoicomonas haliclonae</name>
    <dbReference type="NCBI Taxonomy" id="1960125"/>
    <lineage>
        <taxon>Bacteria</taxon>
        <taxon>Pseudomonadati</taxon>
        <taxon>Pseudomonadota</taxon>
        <taxon>Gammaproteobacteria</taxon>
        <taxon>Oceanospirillales</taxon>
        <taxon>Endozoicomonadaceae</taxon>
        <taxon>Parendozoicomonas</taxon>
    </lineage>
</organism>
<accession>A0A1X7APV2</accession>
<name>A0A1X7APV2_9GAMM</name>
<dbReference type="EMBL" id="FWPT01000012">
    <property type="protein sequence ID" value="SMA50344.1"/>
    <property type="molecule type" value="Genomic_DNA"/>
</dbReference>
<feature type="compositionally biased region" description="Basic and acidic residues" evidence="1">
    <location>
        <begin position="440"/>
        <end position="450"/>
    </location>
</feature>
<reference evidence="2 3" key="1">
    <citation type="submission" date="2017-03" db="EMBL/GenBank/DDBJ databases">
        <authorList>
            <person name="Afonso C.L."/>
            <person name="Miller P.J."/>
            <person name="Scott M.A."/>
            <person name="Spackman E."/>
            <person name="Goraichik I."/>
            <person name="Dimitrov K.M."/>
            <person name="Suarez D.L."/>
            <person name="Swayne D.E."/>
        </authorList>
    </citation>
    <scope>NUCLEOTIDE SEQUENCE [LARGE SCALE GENOMIC DNA]</scope>
    <source>
        <strain evidence="2">SB41UT1</strain>
    </source>
</reference>
<sequence length="450" mass="49838">MKNPGSSHKPGVSFCNQGGNSPTGLYTPQPPLKNLQTGFITGYKQELMRVKNRKADHWRFGACLALMCCLTGCLASLTQASISSNEDAPTLVCSVASTIVEARRLTSAPTLNSTEEQPDTEAPFQSILMVIKDGWGNYLPPDDPDWVNQLSDCNNLECLKSFIQEETGQFMRCSQTTFPGYENLRNWLNHRKLYSGEHTLLFIDSRLRVIRFDDKNTLIFSRFGRRDAARSIQALGLEETSRTLWLGDIRQPGVLAIVPFKGLDQFIYPHQPVEQSAPASPRGAGSGNLYDIHPDLNPDSPQLLATGQHTQVPEALAPVVTHVANGVFAGALGHWLLRPSRSRNIIVRTLLNRSLSTHMLMGGILFGATGYLLWQGVNRLDKQVPEWGAVTMAGWRLTTGTAYSLGSILADQLQSKGMPLLQSRLQNVLQTSQRQNNSINRKEEQIPTKN</sequence>
<protein>
    <submittedName>
        <fullName evidence="2">Uncharacterized protein</fullName>
    </submittedName>
</protein>
<proteinExistence type="predicted"/>
<gene>
    <name evidence="2" type="ORF">EHSB41UT_04141</name>
</gene>